<dbReference type="NCBIfam" id="NF004064">
    <property type="entry name" value="PRK05578.1"/>
    <property type="match status" value="1"/>
</dbReference>
<dbReference type="PROSITE" id="PS51747">
    <property type="entry name" value="CYT_DCMP_DEAMINASES_2"/>
    <property type="match status" value="1"/>
</dbReference>
<dbReference type="GO" id="GO:0042802">
    <property type="term" value="F:identical protein binding"/>
    <property type="evidence" value="ECO:0007669"/>
    <property type="project" value="UniProtKB-ARBA"/>
</dbReference>
<feature type="domain" description="CMP/dCMP-type deaminase" evidence="16">
    <location>
        <begin position="1"/>
        <end position="121"/>
    </location>
</feature>
<dbReference type="InterPro" id="IPR016192">
    <property type="entry name" value="APOBEC/CMP_deaminase_Zn-bd"/>
</dbReference>
<dbReference type="GO" id="GO:0004126">
    <property type="term" value="F:cytidine deaminase activity"/>
    <property type="evidence" value="ECO:0007669"/>
    <property type="project" value="UniProtKB-UniRule"/>
</dbReference>
<dbReference type="Pfam" id="PF00383">
    <property type="entry name" value="dCMP_cyt_deam_1"/>
    <property type="match status" value="1"/>
</dbReference>
<evidence type="ECO:0000256" key="8">
    <source>
        <dbReference type="ARBA" id="ARBA00022833"/>
    </source>
</evidence>
<proteinExistence type="inferred from homology"/>
<dbReference type="FunFam" id="3.40.140.10:FF:000008">
    <property type="entry name" value="Cytidine deaminase"/>
    <property type="match status" value="1"/>
</dbReference>
<dbReference type="EMBL" id="DSVQ01000007">
    <property type="protein sequence ID" value="HGT38413.1"/>
    <property type="molecule type" value="Genomic_DNA"/>
</dbReference>
<dbReference type="EC" id="3.5.4.5" evidence="4 15"/>
<comment type="cofactor">
    <cofactor evidence="1 14 15">
        <name>Zn(2+)</name>
        <dbReference type="ChEBI" id="CHEBI:29105"/>
    </cofactor>
</comment>
<keyword evidence="7 15" id="KW-0378">Hydrolase</keyword>
<dbReference type="PANTHER" id="PTHR11644:SF2">
    <property type="entry name" value="CYTIDINE DEAMINASE"/>
    <property type="match status" value="1"/>
</dbReference>
<evidence type="ECO:0000256" key="12">
    <source>
        <dbReference type="PIRSR" id="PIRSR606262-1"/>
    </source>
</evidence>
<protein>
    <recommendedName>
        <fullName evidence="5 15">Cytidine deaminase</fullName>
        <ecNumber evidence="4 15">3.5.4.5</ecNumber>
    </recommendedName>
    <alternativeName>
        <fullName evidence="9 15">Cytidine aminohydrolase</fullName>
    </alternativeName>
</protein>
<dbReference type="SUPFAM" id="SSF53927">
    <property type="entry name" value="Cytidine deaminase-like"/>
    <property type="match status" value="1"/>
</dbReference>
<dbReference type="InterPro" id="IPR050202">
    <property type="entry name" value="Cyt/Deoxycyt_deaminase"/>
</dbReference>
<feature type="active site" description="Proton donor" evidence="12">
    <location>
        <position position="50"/>
    </location>
</feature>
<evidence type="ECO:0000256" key="1">
    <source>
        <dbReference type="ARBA" id="ARBA00001947"/>
    </source>
</evidence>
<sequence length="121" mass="12721">MIEAACQVRAAAYAPYSRFLVGAAILTADRQLVTGCNVENASYGLTLCAERVALCAAVAAGHRQFLGLAIASSVGCPPCGACRQVLAEFCPDLPIYLVAVDAGRRVTRTTLAKLFPGRFDL</sequence>
<comment type="catalytic activity">
    <reaction evidence="11 15">
        <text>cytidine + H2O + H(+) = uridine + NH4(+)</text>
        <dbReference type="Rhea" id="RHEA:16069"/>
        <dbReference type="ChEBI" id="CHEBI:15377"/>
        <dbReference type="ChEBI" id="CHEBI:15378"/>
        <dbReference type="ChEBI" id="CHEBI:16704"/>
        <dbReference type="ChEBI" id="CHEBI:17562"/>
        <dbReference type="ChEBI" id="CHEBI:28938"/>
        <dbReference type="EC" id="3.5.4.5"/>
    </reaction>
</comment>
<gene>
    <name evidence="17" type="primary">cdd</name>
    <name evidence="17" type="ORF">ENS64_04010</name>
</gene>
<evidence type="ECO:0000256" key="4">
    <source>
        <dbReference type="ARBA" id="ARBA00012783"/>
    </source>
</evidence>
<evidence type="ECO:0000313" key="17">
    <source>
        <dbReference type="EMBL" id="HGT38413.1"/>
    </source>
</evidence>
<dbReference type="GO" id="GO:0008270">
    <property type="term" value="F:zinc ion binding"/>
    <property type="evidence" value="ECO:0007669"/>
    <property type="project" value="UniProtKB-UniRule"/>
</dbReference>
<dbReference type="NCBIfam" id="TIGR01354">
    <property type="entry name" value="cyt_deam_tetra"/>
    <property type="match status" value="1"/>
</dbReference>
<reference evidence="17" key="1">
    <citation type="journal article" date="2020" name="mSystems">
        <title>Genome- and Community-Level Interaction Insights into Carbon Utilization and Element Cycling Functions of Hydrothermarchaeota in Hydrothermal Sediment.</title>
        <authorList>
            <person name="Zhou Z."/>
            <person name="Liu Y."/>
            <person name="Xu W."/>
            <person name="Pan J."/>
            <person name="Luo Z.H."/>
            <person name="Li M."/>
        </authorList>
    </citation>
    <scope>NUCLEOTIDE SEQUENCE [LARGE SCALE GENOMIC DNA]</scope>
    <source>
        <strain evidence="17">SpSt-508</strain>
    </source>
</reference>
<evidence type="ECO:0000256" key="6">
    <source>
        <dbReference type="ARBA" id="ARBA00022723"/>
    </source>
</evidence>
<evidence type="ECO:0000256" key="9">
    <source>
        <dbReference type="ARBA" id="ARBA00032005"/>
    </source>
</evidence>
<comment type="similarity">
    <text evidence="3 15">Belongs to the cytidine and deoxycytidylate deaminase family.</text>
</comment>
<organism evidence="17">
    <name type="scientific">Schlesneria paludicola</name>
    <dbReference type="NCBI Taxonomy" id="360056"/>
    <lineage>
        <taxon>Bacteria</taxon>
        <taxon>Pseudomonadati</taxon>
        <taxon>Planctomycetota</taxon>
        <taxon>Planctomycetia</taxon>
        <taxon>Planctomycetales</taxon>
        <taxon>Planctomycetaceae</taxon>
        <taxon>Schlesneria</taxon>
    </lineage>
</organism>
<dbReference type="InterPro" id="IPR016193">
    <property type="entry name" value="Cytidine_deaminase-like"/>
</dbReference>
<feature type="binding site" evidence="14">
    <location>
        <position position="82"/>
    </location>
    <ligand>
        <name>Zn(2+)</name>
        <dbReference type="ChEBI" id="CHEBI:29105"/>
        <note>catalytic</note>
    </ligand>
</feature>
<feature type="binding site" evidence="14">
    <location>
        <position position="48"/>
    </location>
    <ligand>
        <name>Zn(2+)</name>
        <dbReference type="ChEBI" id="CHEBI:29105"/>
        <note>catalytic</note>
    </ligand>
</feature>
<feature type="binding site" evidence="14">
    <location>
        <position position="79"/>
    </location>
    <ligand>
        <name>Zn(2+)</name>
        <dbReference type="ChEBI" id="CHEBI:29105"/>
        <note>catalytic</note>
    </ligand>
</feature>
<evidence type="ECO:0000256" key="10">
    <source>
        <dbReference type="ARBA" id="ARBA00049252"/>
    </source>
</evidence>
<evidence type="ECO:0000256" key="5">
    <source>
        <dbReference type="ARBA" id="ARBA00018266"/>
    </source>
</evidence>
<accession>A0A7C4LJL7</accession>
<dbReference type="Gene3D" id="3.40.140.10">
    <property type="entry name" value="Cytidine Deaminase, domain 2"/>
    <property type="match status" value="1"/>
</dbReference>
<dbReference type="AlphaFoldDB" id="A0A7C4LJL7"/>
<feature type="binding site" evidence="13">
    <location>
        <begin position="37"/>
        <end position="43"/>
    </location>
    <ligand>
        <name>substrate</name>
    </ligand>
</feature>
<comment type="caution">
    <text evidence="17">The sequence shown here is derived from an EMBL/GenBank/DDBJ whole genome shotgun (WGS) entry which is preliminary data.</text>
</comment>
<dbReference type="PROSITE" id="PS00903">
    <property type="entry name" value="CYT_DCMP_DEAMINASES_1"/>
    <property type="match status" value="1"/>
</dbReference>
<evidence type="ECO:0000256" key="14">
    <source>
        <dbReference type="PIRSR" id="PIRSR606262-3"/>
    </source>
</evidence>
<dbReference type="PANTHER" id="PTHR11644">
    <property type="entry name" value="CYTIDINE DEAMINASE"/>
    <property type="match status" value="1"/>
</dbReference>
<evidence type="ECO:0000259" key="16">
    <source>
        <dbReference type="PROSITE" id="PS51747"/>
    </source>
</evidence>
<evidence type="ECO:0000256" key="13">
    <source>
        <dbReference type="PIRSR" id="PIRSR606262-2"/>
    </source>
</evidence>
<dbReference type="CDD" id="cd01283">
    <property type="entry name" value="cytidine_deaminase"/>
    <property type="match status" value="1"/>
</dbReference>
<dbReference type="GO" id="GO:0055086">
    <property type="term" value="P:nucleobase-containing small molecule metabolic process"/>
    <property type="evidence" value="ECO:0007669"/>
    <property type="project" value="UniProtKB-ARBA"/>
</dbReference>
<evidence type="ECO:0000256" key="11">
    <source>
        <dbReference type="ARBA" id="ARBA00049558"/>
    </source>
</evidence>
<keyword evidence="6 14" id="KW-0479">Metal-binding</keyword>
<evidence type="ECO:0000256" key="2">
    <source>
        <dbReference type="ARBA" id="ARBA00003949"/>
    </source>
</evidence>
<evidence type="ECO:0000256" key="15">
    <source>
        <dbReference type="RuleBase" id="RU364006"/>
    </source>
</evidence>
<dbReference type="InterPro" id="IPR006262">
    <property type="entry name" value="Cyt_deam_tetra"/>
</dbReference>
<dbReference type="GO" id="GO:0072527">
    <property type="term" value="P:pyrimidine-containing compound metabolic process"/>
    <property type="evidence" value="ECO:0007669"/>
    <property type="project" value="UniProtKB-ARBA"/>
</dbReference>
<keyword evidence="8 14" id="KW-0862">Zinc</keyword>
<dbReference type="InterPro" id="IPR002125">
    <property type="entry name" value="CMP_dCMP_dom"/>
</dbReference>
<dbReference type="GO" id="GO:0005829">
    <property type="term" value="C:cytosol"/>
    <property type="evidence" value="ECO:0007669"/>
    <property type="project" value="TreeGrafter"/>
</dbReference>
<evidence type="ECO:0000256" key="3">
    <source>
        <dbReference type="ARBA" id="ARBA00006576"/>
    </source>
</evidence>
<comment type="catalytic activity">
    <reaction evidence="10 15">
        <text>2'-deoxycytidine + H2O + H(+) = 2'-deoxyuridine + NH4(+)</text>
        <dbReference type="Rhea" id="RHEA:13433"/>
        <dbReference type="ChEBI" id="CHEBI:15377"/>
        <dbReference type="ChEBI" id="CHEBI:15378"/>
        <dbReference type="ChEBI" id="CHEBI:15698"/>
        <dbReference type="ChEBI" id="CHEBI:16450"/>
        <dbReference type="ChEBI" id="CHEBI:28938"/>
        <dbReference type="EC" id="3.5.4.5"/>
    </reaction>
</comment>
<name>A0A7C4LJL7_9PLAN</name>
<comment type="function">
    <text evidence="2 15">This enzyme scavenges exogenous and endogenous cytidine and 2'-deoxycytidine for UMP synthesis.</text>
</comment>
<evidence type="ECO:0000256" key="7">
    <source>
        <dbReference type="ARBA" id="ARBA00022801"/>
    </source>
</evidence>